<keyword evidence="1" id="KW-0732">Signal</keyword>
<dbReference type="Pfam" id="PF08386">
    <property type="entry name" value="Abhydrolase_4"/>
    <property type="match status" value="1"/>
</dbReference>
<dbReference type="GO" id="GO:0016787">
    <property type="term" value="F:hydrolase activity"/>
    <property type="evidence" value="ECO:0007669"/>
    <property type="project" value="UniProtKB-KW"/>
</dbReference>
<keyword evidence="3" id="KW-0378">Hydrolase</keyword>
<protein>
    <submittedName>
        <fullName evidence="3">Alpha/beta hydrolase</fullName>
    </submittedName>
</protein>
<evidence type="ECO:0000313" key="3">
    <source>
        <dbReference type="EMBL" id="GIJ15206.1"/>
    </source>
</evidence>
<evidence type="ECO:0000256" key="1">
    <source>
        <dbReference type="SAM" id="SignalP"/>
    </source>
</evidence>
<gene>
    <name evidence="3" type="ORF">Vgi01_18900</name>
</gene>
<keyword evidence="4" id="KW-1185">Reference proteome</keyword>
<dbReference type="Gene3D" id="3.40.50.1820">
    <property type="entry name" value="alpha/beta hydrolase"/>
    <property type="match status" value="1"/>
</dbReference>
<organism evidence="3 4">
    <name type="scientific">Micromonospora gifhornensis</name>
    <dbReference type="NCBI Taxonomy" id="84594"/>
    <lineage>
        <taxon>Bacteria</taxon>
        <taxon>Bacillati</taxon>
        <taxon>Actinomycetota</taxon>
        <taxon>Actinomycetes</taxon>
        <taxon>Micromonosporales</taxon>
        <taxon>Micromonosporaceae</taxon>
        <taxon>Micromonospora</taxon>
    </lineage>
</organism>
<proteinExistence type="predicted"/>
<feature type="signal peptide" evidence="1">
    <location>
        <begin position="1"/>
        <end position="21"/>
    </location>
</feature>
<accession>A0ABQ4IBA8</accession>
<dbReference type="InterPro" id="IPR013595">
    <property type="entry name" value="Pept_S33_TAP-like_C"/>
</dbReference>
<dbReference type="SUPFAM" id="SSF53474">
    <property type="entry name" value="alpha/beta-Hydrolases"/>
    <property type="match status" value="1"/>
</dbReference>
<evidence type="ECO:0000313" key="4">
    <source>
        <dbReference type="Proteomes" id="UP000647860"/>
    </source>
</evidence>
<name>A0ABQ4IBA8_9ACTN</name>
<dbReference type="InterPro" id="IPR029058">
    <property type="entry name" value="AB_hydrolase_fold"/>
</dbReference>
<feature type="chain" id="PRO_5045555866" evidence="1">
    <location>
        <begin position="22"/>
        <end position="493"/>
    </location>
</feature>
<sequence>MLGAALAAVLLGASLIAPASAAPGAAQPPAQRLKWGACAGSSTTELRCARVKVPLDHRNPRGRKIEVMVSRLPATDPAKRRGVLLSARGGPGQGGGIYLPEDYAVLMAPEVRARYDLIGFDVRFLEQSTPITCGYPSEEPEGFWNRGAQSRSEFELHVVEARQYARDCQKHAGWALPHATLENIARDMDVIRTALGERRISFLGADALGTVGAIYATLFPRQTDRFVLDNPLDPTKLWQSSRLERIALMEDGLDEFSAWIADRDDEFGLGDTAAQVERNVAEMWENAPWYAGGRWWTGDELVYYTILGVFFEAFEWRMAANLSAIRRGDAPPVQWGLYPTVRPGVLGVPIDNHTAVSTAYMCAESPWRSNVESYWRDLQRYVPPFPNFGVAAANIFPCAFWSSRKDNRVTLGSRHTPPVLVLGATRNSIVPLSNVRAVATALRGSRLVVEDSRGHELYPFFGGDCLKDRANRYLTSGDLPRADVRCPAPAQTG</sequence>
<reference evidence="3 4" key="1">
    <citation type="submission" date="2021-01" db="EMBL/GenBank/DDBJ databases">
        <title>Whole genome shotgun sequence of Verrucosispora gifhornensis NBRC 16317.</title>
        <authorList>
            <person name="Komaki H."/>
            <person name="Tamura T."/>
        </authorList>
    </citation>
    <scope>NUCLEOTIDE SEQUENCE [LARGE SCALE GENOMIC DNA]</scope>
    <source>
        <strain evidence="3 4">NBRC 16317</strain>
    </source>
</reference>
<comment type="caution">
    <text evidence="3">The sequence shown here is derived from an EMBL/GenBank/DDBJ whole genome shotgun (WGS) entry which is preliminary data.</text>
</comment>
<dbReference type="EMBL" id="BOPA01000014">
    <property type="protein sequence ID" value="GIJ15206.1"/>
    <property type="molecule type" value="Genomic_DNA"/>
</dbReference>
<dbReference type="Proteomes" id="UP000647860">
    <property type="component" value="Unassembled WGS sequence"/>
</dbReference>
<evidence type="ECO:0000259" key="2">
    <source>
        <dbReference type="Pfam" id="PF08386"/>
    </source>
</evidence>
<feature type="domain" description="Peptidase S33 tripeptidyl aminopeptidase-like C-terminal" evidence="2">
    <location>
        <begin position="388"/>
        <end position="486"/>
    </location>
</feature>